<keyword evidence="4" id="KW-1133">Transmembrane helix</keyword>
<organism evidence="6 7">
    <name type="scientific">Roseinatronobacter alkalisoli</name>
    <dbReference type="NCBI Taxonomy" id="3028235"/>
    <lineage>
        <taxon>Bacteria</taxon>
        <taxon>Pseudomonadati</taxon>
        <taxon>Pseudomonadota</taxon>
        <taxon>Alphaproteobacteria</taxon>
        <taxon>Rhodobacterales</taxon>
        <taxon>Paracoccaceae</taxon>
        <taxon>Roseinatronobacter</taxon>
    </lineage>
</organism>
<evidence type="ECO:0000313" key="7">
    <source>
        <dbReference type="Proteomes" id="UP001431784"/>
    </source>
</evidence>
<accession>A0ABT5TFU8</accession>
<dbReference type="PANTHER" id="PTHR43547">
    <property type="entry name" value="TWO-COMPONENT HISTIDINE KINASE"/>
    <property type="match status" value="1"/>
</dbReference>
<reference evidence="6" key="1">
    <citation type="submission" date="2023-02" db="EMBL/GenBank/DDBJ databases">
        <title>Description of Roseinatronobacter alkalisoli sp. nov., an alkaliphilic bacerium isolated from soda soil.</title>
        <authorList>
            <person name="Wei W."/>
        </authorList>
    </citation>
    <scope>NUCLEOTIDE SEQUENCE</scope>
    <source>
        <strain evidence="6">HJB301</strain>
    </source>
</reference>
<gene>
    <name evidence="6" type="ORF">PUT78_19290</name>
</gene>
<feature type="domain" description="Histidine kinase" evidence="5">
    <location>
        <begin position="135"/>
        <end position="347"/>
    </location>
</feature>
<name>A0ABT5TFU8_9RHOB</name>
<dbReference type="EC" id="2.7.13.3" evidence="2"/>
<keyword evidence="3" id="KW-0597">Phosphoprotein</keyword>
<keyword evidence="4" id="KW-0472">Membrane</keyword>
<dbReference type="PROSITE" id="PS50109">
    <property type="entry name" value="HIS_KIN"/>
    <property type="match status" value="1"/>
</dbReference>
<keyword evidence="7" id="KW-1185">Reference proteome</keyword>
<dbReference type="PANTHER" id="PTHR43547:SF2">
    <property type="entry name" value="HYBRID SIGNAL TRANSDUCTION HISTIDINE KINASE C"/>
    <property type="match status" value="1"/>
</dbReference>
<dbReference type="InterPro" id="IPR003661">
    <property type="entry name" value="HisK_dim/P_dom"/>
</dbReference>
<keyword evidence="4" id="KW-0812">Transmembrane</keyword>
<dbReference type="InterPro" id="IPR003594">
    <property type="entry name" value="HATPase_dom"/>
</dbReference>
<dbReference type="SUPFAM" id="SSF47384">
    <property type="entry name" value="Homodimeric domain of signal transducing histidine kinase"/>
    <property type="match status" value="1"/>
</dbReference>
<dbReference type="RefSeq" id="WP_274353900.1">
    <property type="nucleotide sequence ID" value="NZ_JAQZSM010000027.1"/>
</dbReference>
<protein>
    <recommendedName>
        <fullName evidence="2">histidine kinase</fullName>
        <ecNumber evidence="2">2.7.13.3</ecNumber>
    </recommendedName>
</protein>
<dbReference type="InterPro" id="IPR004358">
    <property type="entry name" value="Sig_transdc_His_kin-like_C"/>
</dbReference>
<comment type="caution">
    <text evidence="6">The sequence shown here is derived from an EMBL/GenBank/DDBJ whole genome shotgun (WGS) entry which is preliminary data.</text>
</comment>
<evidence type="ECO:0000256" key="4">
    <source>
        <dbReference type="SAM" id="Phobius"/>
    </source>
</evidence>
<dbReference type="PRINTS" id="PR00344">
    <property type="entry name" value="BCTRLSENSOR"/>
</dbReference>
<dbReference type="Pfam" id="PF00512">
    <property type="entry name" value="HisKA"/>
    <property type="match status" value="1"/>
</dbReference>
<comment type="catalytic activity">
    <reaction evidence="1">
        <text>ATP + protein L-histidine = ADP + protein N-phospho-L-histidine.</text>
        <dbReference type="EC" id="2.7.13.3"/>
    </reaction>
</comment>
<feature type="non-terminal residue" evidence="6">
    <location>
        <position position="1"/>
    </location>
</feature>
<evidence type="ECO:0000256" key="1">
    <source>
        <dbReference type="ARBA" id="ARBA00000085"/>
    </source>
</evidence>
<dbReference type="InterPro" id="IPR036097">
    <property type="entry name" value="HisK_dim/P_sf"/>
</dbReference>
<dbReference type="Pfam" id="PF02518">
    <property type="entry name" value="HATPase_c"/>
    <property type="match status" value="1"/>
</dbReference>
<dbReference type="Proteomes" id="UP001431784">
    <property type="component" value="Unassembled WGS sequence"/>
</dbReference>
<dbReference type="GO" id="GO:0016301">
    <property type="term" value="F:kinase activity"/>
    <property type="evidence" value="ECO:0007669"/>
    <property type="project" value="UniProtKB-KW"/>
</dbReference>
<keyword evidence="6" id="KW-0418">Kinase</keyword>
<evidence type="ECO:0000259" key="5">
    <source>
        <dbReference type="PROSITE" id="PS50109"/>
    </source>
</evidence>
<dbReference type="SMART" id="SM00388">
    <property type="entry name" value="HisKA"/>
    <property type="match status" value="1"/>
</dbReference>
<evidence type="ECO:0000313" key="6">
    <source>
        <dbReference type="EMBL" id="MDD7973231.1"/>
    </source>
</evidence>
<dbReference type="CDD" id="cd00082">
    <property type="entry name" value="HisKA"/>
    <property type="match status" value="1"/>
</dbReference>
<dbReference type="InterPro" id="IPR005467">
    <property type="entry name" value="His_kinase_dom"/>
</dbReference>
<dbReference type="SMART" id="SM00387">
    <property type="entry name" value="HATPase_c"/>
    <property type="match status" value="1"/>
</dbReference>
<dbReference type="CDD" id="cd00075">
    <property type="entry name" value="HATPase"/>
    <property type="match status" value="1"/>
</dbReference>
<keyword evidence="6" id="KW-0808">Transferase</keyword>
<dbReference type="Gene3D" id="3.30.565.10">
    <property type="entry name" value="Histidine kinase-like ATPase, C-terminal domain"/>
    <property type="match status" value="1"/>
</dbReference>
<proteinExistence type="predicted"/>
<dbReference type="Gene3D" id="1.10.287.130">
    <property type="match status" value="1"/>
</dbReference>
<dbReference type="SUPFAM" id="SSF55874">
    <property type="entry name" value="ATPase domain of HSP90 chaperone/DNA topoisomerase II/histidine kinase"/>
    <property type="match status" value="1"/>
</dbReference>
<evidence type="ECO:0000256" key="3">
    <source>
        <dbReference type="ARBA" id="ARBA00022553"/>
    </source>
</evidence>
<sequence length="347" mass="38354">PQARYLDEIGHLQTVNDMATALLELDPQVLGHGKQQHQALFSLTEGLHPQINRIANDVMIEDWSRAAARLDAYRSTQRLVILAVTAAFLAALAISGLLLRKQRQLHLADVQNLRATKLLEQERDVALMYRDFAAIVSHQLRTPLSLIDSALHRLERKGDAVTADDVIERRAVVSDAIGRLIRLSDTVLLLARLDNEQLQADFAVLDMKQVLHSAVAEAQNRHPNRELRISCADGSLTAKGDLHLVGHIIDNLLSNALKFSDADLPVELRLFRQGNALACAITDQGDGIDAFDQPHLFDRYFRGKTHREGAGLGLALAQALAHLQGGHISFETWPGKGSVFTFWLPVA</sequence>
<dbReference type="EMBL" id="JAQZSM010000027">
    <property type="protein sequence ID" value="MDD7973231.1"/>
    <property type="molecule type" value="Genomic_DNA"/>
</dbReference>
<feature type="transmembrane region" description="Helical" evidence="4">
    <location>
        <begin position="79"/>
        <end position="99"/>
    </location>
</feature>
<dbReference type="InterPro" id="IPR036890">
    <property type="entry name" value="HATPase_C_sf"/>
</dbReference>
<evidence type="ECO:0000256" key="2">
    <source>
        <dbReference type="ARBA" id="ARBA00012438"/>
    </source>
</evidence>